<name>A0ABW3SQP6_9BACT</name>
<evidence type="ECO:0000313" key="11">
    <source>
        <dbReference type="EMBL" id="MFD1187071.1"/>
    </source>
</evidence>
<evidence type="ECO:0000259" key="10">
    <source>
        <dbReference type="PROSITE" id="PS51007"/>
    </source>
</evidence>
<feature type="signal peptide" evidence="9">
    <location>
        <begin position="1"/>
        <end position="24"/>
    </location>
</feature>
<evidence type="ECO:0000256" key="8">
    <source>
        <dbReference type="PROSITE-ProRule" id="PRU00433"/>
    </source>
</evidence>
<dbReference type="InterPro" id="IPR009056">
    <property type="entry name" value="Cyt_c-like_dom"/>
</dbReference>
<organism evidence="11 12">
    <name type="scientific">Pontibacter rugosus</name>
    <dbReference type="NCBI Taxonomy" id="1745966"/>
    <lineage>
        <taxon>Bacteria</taxon>
        <taxon>Pseudomonadati</taxon>
        <taxon>Bacteroidota</taxon>
        <taxon>Cytophagia</taxon>
        <taxon>Cytophagales</taxon>
        <taxon>Hymenobacteraceae</taxon>
        <taxon>Pontibacter</taxon>
    </lineage>
</organism>
<evidence type="ECO:0000256" key="1">
    <source>
        <dbReference type="ARBA" id="ARBA00004418"/>
    </source>
</evidence>
<comment type="caution">
    <text evidence="11">The sequence shown here is derived from an EMBL/GenBank/DDBJ whole genome shotgun (WGS) entry which is preliminary data.</text>
</comment>
<dbReference type="PANTHER" id="PTHR30600">
    <property type="entry name" value="CYTOCHROME C PEROXIDASE-RELATED"/>
    <property type="match status" value="1"/>
</dbReference>
<gene>
    <name evidence="11" type="ORF">ACFQ2O_12725</name>
</gene>
<proteinExistence type="predicted"/>
<dbReference type="InterPro" id="IPR026259">
    <property type="entry name" value="MauG/Cytc_peroxidase"/>
</dbReference>
<comment type="subcellular location">
    <subcellularLocation>
        <location evidence="1">Periplasm</location>
    </subcellularLocation>
</comment>
<evidence type="ECO:0000256" key="3">
    <source>
        <dbReference type="ARBA" id="ARBA00022723"/>
    </source>
</evidence>
<dbReference type="PROSITE" id="PS51007">
    <property type="entry name" value="CYTC"/>
    <property type="match status" value="1"/>
</dbReference>
<dbReference type="Gene3D" id="1.10.760.10">
    <property type="entry name" value="Cytochrome c-like domain"/>
    <property type="match status" value="2"/>
</dbReference>
<dbReference type="Proteomes" id="UP001597094">
    <property type="component" value="Unassembled WGS sequence"/>
</dbReference>
<protein>
    <submittedName>
        <fullName evidence="11">Cytochrome-c peroxidase</fullName>
    </submittedName>
</protein>
<evidence type="ECO:0000256" key="6">
    <source>
        <dbReference type="ARBA" id="ARBA00023002"/>
    </source>
</evidence>
<dbReference type="EMBL" id="JBHTLD010000113">
    <property type="protein sequence ID" value="MFD1187071.1"/>
    <property type="molecule type" value="Genomic_DNA"/>
</dbReference>
<evidence type="ECO:0000256" key="2">
    <source>
        <dbReference type="ARBA" id="ARBA00022617"/>
    </source>
</evidence>
<dbReference type="InterPro" id="IPR004852">
    <property type="entry name" value="Di-haem_cyt_c_peroxidsae"/>
</dbReference>
<keyword evidence="4 9" id="KW-0732">Signal</keyword>
<dbReference type="PIRSF" id="PIRSF000294">
    <property type="entry name" value="Cytochrome-c_peroxidase"/>
    <property type="match status" value="1"/>
</dbReference>
<dbReference type="InterPro" id="IPR051395">
    <property type="entry name" value="Cytochrome_c_Peroxidase/MauG"/>
</dbReference>
<sequence length="367" mass="40675">MATTNHLFLLLALVFTLSSCSSSNEETPAVTQETPTPYTLTLPKHFPQNYIIPEDNALTEEGIALGRHLFYERKLSGNNTMSCGSCHQQEKAFTDGKALSLGIDNIPGKRSSMSLANMLWFSQFNWDGKAQSLEEQARIPIEDPLELHGSLAGAVTKLKATPLYPPLFRKAFGDTTITEDRILKALAQFQRTLISANSRYDRYMSNQEQLSPDEIEGMQLFLTHPDPSTNTRGGNCGDCHGGTLFSLRTFHNNGLDATISDNGLGDVTGLAKDNGKFKAPSLRNIALTAPYMHDGRFTTLEQVLDHYNDHLKYNSPNLDPLIIEASNEPGGKTLLLTADEKRKIIAFLHTLTDSSFTKDKRFSTPFK</sequence>
<evidence type="ECO:0000256" key="7">
    <source>
        <dbReference type="ARBA" id="ARBA00023004"/>
    </source>
</evidence>
<dbReference type="Pfam" id="PF03150">
    <property type="entry name" value="CCP_MauG"/>
    <property type="match status" value="1"/>
</dbReference>
<dbReference type="PANTHER" id="PTHR30600:SF10">
    <property type="entry name" value="BLL6722 PROTEIN"/>
    <property type="match status" value="1"/>
</dbReference>
<dbReference type="GO" id="GO:0004601">
    <property type="term" value="F:peroxidase activity"/>
    <property type="evidence" value="ECO:0007669"/>
    <property type="project" value="UniProtKB-KW"/>
</dbReference>
<reference evidence="12" key="1">
    <citation type="journal article" date="2019" name="Int. J. Syst. Evol. Microbiol.">
        <title>The Global Catalogue of Microorganisms (GCM) 10K type strain sequencing project: providing services to taxonomists for standard genome sequencing and annotation.</title>
        <authorList>
            <consortium name="The Broad Institute Genomics Platform"/>
            <consortium name="The Broad Institute Genome Sequencing Center for Infectious Disease"/>
            <person name="Wu L."/>
            <person name="Ma J."/>
        </authorList>
    </citation>
    <scope>NUCLEOTIDE SEQUENCE [LARGE SCALE GENOMIC DNA]</scope>
    <source>
        <strain evidence="12">JCM 31319</strain>
    </source>
</reference>
<evidence type="ECO:0000256" key="4">
    <source>
        <dbReference type="ARBA" id="ARBA00022729"/>
    </source>
</evidence>
<dbReference type="RefSeq" id="WP_377528159.1">
    <property type="nucleotide sequence ID" value="NZ_JBHTLD010000113.1"/>
</dbReference>
<keyword evidence="7 8" id="KW-0408">Iron</keyword>
<keyword evidence="11" id="KW-0575">Peroxidase</keyword>
<keyword evidence="3 8" id="KW-0479">Metal-binding</keyword>
<keyword evidence="2 8" id="KW-0349">Heme</keyword>
<evidence type="ECO:0000256" key="5">
    <source>
        <dbReference type="ARBA" id="ARBA00022764"/>
    </source>
</evidence>
<evidence type="ECO:0000313" key="12">
    <source>
        <dbReference type="Proteomes" id="UP001597094"/>
    </source>
</evidence>
<evidence type="ECO:0000256" key="9">
    <source>
        <dbReference type="SAM" id="SignalP"/>
    </source>
</evidence>
<dbReference type="SUPFAM" id="SSF46626">
    <property type="entry name" value="Cytochrome c"/>
    <property type="match status" value="2"/>
</dbReference>
<feature type="chain" id="PRO_5047030167" evidence="9">
    <location>
        <begin position="25"/>
        <end position="367"/>
    </location>
</feature>
<accession>A0ABW3SQP6</accession>
<feature type="domain" description="Cytochrome c" evidence="10">
    <location>
        <begin position="212"/>
        <end position="352"/>
    </location>
</feature>
<keyword evidence="6" id="KW-0560">Oxidoreductase</keyword>
<keyword evidence="5" id="KW-0574">Periplasm</keyword>
<keyword evidence="12" id="KW-1185">Reference proteome</keyword>
<dbReference type="InterPro" id="IPR036909">
    <property type="entry name" value="Cyt_c-like_dom_sf"/>
</dbReference>